<evidence type="ECO:0000313" key="2">
    <source>
        <dbReference type="Proteomes" id="UP000676336"/>
    </source>
</evidence>
<proteinExistence type="predicted"/>
<accession>A0A8S2WS82</accession>
<dbReference type="AlphaFoldDB" id="A0A8S2WS82"/>
<sequence length="53" mass="6053">MITIILEKVLFFARFQESAEVDDDYSQTLPSNVQAISSFDDIQQSINSSNWIP</sequence>
<dbReference type="Proteomes" id="UP000676336">
    <property type="component" value="Unassembled WGS sequence"/>
</dbReference>
<name>A0A8S2WS82_9BILA</name>
<feature type="non-terminal residue" evidence="1">
    <location>
        <position position="53"/>
    </location>
</feature>
<evidence type="ECO:0000313" key="1">
    <source>
        <dbReference type="EMBL" id="CAF4460029.1"/>
    </source>
</evidence>
<protein>
    <submittedName>
        <fullName evidence="1">Uncharacterized protein</fullName>
    </submittedName>
</protein>
<comment type="caution">
    <text evidence="1">The sequence shown here is derived from an EMBL/GenBank/DDBJ whole genome shotgun (WGS) entry which is preliminary data.</text>
</comment>
<organism evidence="1 2">
    <name type="scientific">Rotaria magnacalcarata</name>
    <dbReference type="NCBI Taxonomy" id="392030"/>
    <lineage>
        <taxon>Eukaryota</taxon>
        <taxon>Metazoa</taxon>
        <taxon>Spiralia</taxon>
        <taxon>Gnathifera</taxon>
        <taxon>Rotifera</taxon>
        <taxon>Eurotatoria</taxon>
        <taxon>Bdelloidea</taxon>
        <taxon>Philodinida</taxon>
        <taxon>Philodinidae</taxon>
        <taxon>Rotaria</taxon>
    </lineage>
</organism>
<gene>
    <name evidence="1" type="ORF">SMN809_LOCUS33118</name>
</gene>
<dbReference type="EMBL" id="CAJOBI010071476">
    <property type="protein sequence ID" value="CAF4460029.1"/>
    <property type="molecule type" value="Genomic_DNA"/>
</dbReference>
<reference evidence="1" key="1">
    <citation type="submission" date="2021-02" db="EMBL/GenBank/DDBJ databases">
        <authorList>
            <person name="Nowell W R."/>
        </authorList>
    </citation>
    <scope>NUCLEOTIDE SEQUENCE</scope>
</reference>